<keyword evidence="5" id="KW-0732">Signal</keyword>
<proteinExistence type="inferred from homology"/>
<feature type="domain" description="LysM" evidence="6">
    <location>
        <begin position="34"/>
        <end position="78"/>
    </location>
</feature>
<feature type="compositionally biased region" description="Low complexity" evidence="4">
    <location>
        <begin position="133"/>
        <end position="168"/>
    </location>
</feature>
<dbReference type="Gene3D" id="3.10.350.10">
    <property type="entry name" value="LysM domain"/>
    <property type="match status" value="4"/>
</dbReference>
<evidence type="ECO:0000313" key="8">
    <source>
        <dbReference type="Proteomes" id="UP000781932"/>
    </source>
</evidence>
<reference evidence="7" key="1">
    <citation type="submission" date="2020-03" db="EMBL/GenBank/DDBJ databases">
        <authorList>
            <person name="He L."/>
        </authorList>
    </citation>
    <scope>NUCLEOTIDE SEQUENCE</scope>
    <source>
        <strain evidence="7">CkLH20</strain>
    </source>
</reference>
<dbReference type="PROSITE" id="PS51782">
    <property type="entry name" value="LYSM"/>
    <property type="match status" value="4"/>
</dbReference>
<dbReference type="OrthoDB" id="4848837at2759"/>
<keyword evidence="1" id="KW-0147">Chitin-binding</keyword>
<dbReference type="InterPro" id="IPR036779">
    <property type="entry name" value="LysM_dom_sf"/>
</dbReference>
<feature type="domain" description="LysM" evidence="6">
    <location>
        <begin position="331"/>
        <end position="377"/>
    </location>
</feature>
<feature type="chain" id="PRO_5040114758" description="LysM domain-containing protein" evidence="5">
    <location>
        <begin position="23"/>
        <end position="379"/>
    </location>
</feature>
<evidence type="ECO:0000313" key="7">
    <source>
        <dbReference type="EMBL" id="KAF9873538.1"/>
    </source>
</evidence>
<dbReference type="AlphaFoldDB" id="A0A9P6LHG0"/>
<dbReference type="InterPro" id="IPR052210">
    <property type="entry name" value="LysM1-like"/>
</dbReference>
<comment type="caution">
    <text evidence="7">The sequence shown here is derived from an EMBL/GenBank/DDBJ whole genome shotgun (WGS) entry which is preliminary data.</text>
</comment>
<dbReference type="RefSeq" id="XP_038742999.1">
    <property type="nucleotide sequence ID" value="XM_038891712.1"/>
</dbReference>
<sequence>MYLTRLHPHLLAAGVLIGLVSAEQHARRGVECYFDTQAASGDTCESLASAWGLSTDDFVKLNPGVICPNLEAGKTYCVVGDSTPDQSTSSSLPPKISSTTSTTSAVLTTTTVSSTTIKTTPSTSTMPLATSKTTSVTTILPSTTSQTTSTTTSKPITTTQSTTMKTSTAAAPSNSPTMPGAASNCNKWYKITSGDTCDVVATKNGITVTQLRSWNTQINTSCSNLWADYYVCTGVPGAAPTTTTTTTAPPAPSNSPALPGAVSNCNKWYKIASGDTCDVLAGKNAITVAQLYRWNTQINSSCNNLLLGYYACVGIPGAAAPMPGIVSNCKRYYQVVSGDSCDSIAQKNGITVANFRRWNTAINTGCTNLWADALVCTSA</sequence>
<keyword evidence="2" id="KW-0843">Virulence</keyword>
<evidence type="ECO:0000256" key="4">
    <source>
        <dbReference type="SAM" id="MobiDB-lite"/>
    </source>
</evidence>
<feature type="region of interest" description="Disordered" evidence="4">
    <location>
        <begin position="117"/>
        <end position="179"/>
    </location>
</feature>
<dbReference type="GeneID" id="62164786"/>
<dbReference type="PANTHER" id="PTHR34997:SF18">
    <property type="entry name" value="LYSM DOMAIN-CONTAINING PROTEIN"/>
    <property type="match status" value="1"/>
</dbReference>
<keyword evidence="8" id="KW-1185">Reference proteome</keyword>
<dbReference type="GO" id="GO:0008061">
    <property type="term" value="F:chitin binding"/>
    <property type="evidence" value="ECO:0007669"/>
    <property type="project" value="UniProtKB-KW"/>
</dbReference>
<protein>
    <recommendedName>
        <fullName evidence="6">LysM domain-containing protein</fullName>
    </recommendedName>
</protein>
<dbReference type="Proteomes" id="UP000781932">
    <property type="component" value="Unassembled WGS sequence"/>
</dbReference>
<dbReference type="SUPFAM" id="SSF54106">
    <property type="entry name" value="LysM domain"/>
    <property type="match status" value="4"/>
</dbReference>
<evidence type="ECO:0000259" key="6">
    <source>
        <dbReference type="PROSITE" id="PS51782"/>
    </source>
</evidence>
<dbReference type="PANTHER" id="PTHR34997">
    <property type="entry name" value="AM15"/>
    <property type="match status" value="1"/>
</dbReference>
<comment type="similarity">
    <text evidence="3">Belongs to the secreted LysM effector family.</text>
</comment>
<feature type="domain" description="LysM" evidence="6">
    <location>
        <begin position="267"/>
        <end position="313"/>
    </location>
</feature>
<dbReference type="SMART" id="SM00257">
    <property type="entry name" value="LysM"/>
    <property type="match status" value="4"/>
</dbReference>
<gene>
    <name evidence="7" type="ORF">CkaCkLH20_08997</name>
</gene>
<feature type="domain" description="LysM" evidence="6">
    <location>
        <begin position="187"/>
        <end position="233"/>
    </location>
</feature>
<name>A0A9P6LHG0_9PEZI</name>
<evidence type="ECO:0000256" key="1">
    <source>
        <dbReference type="ARBA" id="ARBA00022669"/>
    </source>
</evidence>
<dbReference type="CDD" id="cd00118">
    <property type="entry name" value="LysM"/>
    <property type="match status" value="4"/>
</dbReference>
<accession>A0A9P6LHG0</accession>
<evidence type="ECO:0000256" key="3">
    <source>
        <dbReference type="ARBA" id="ARBA00044955"/>
    </source>
</evidence>
<dbReference type="InterPro" id="IPR018392">
    <property type="entry name" value="LysM"/>
</dbReference>
<feature type="signal peptide" evidence="5">
    <location>
        <begin position="1"/>
        <end position="22"/>
    </location>
</feature>
<organism evidence="7 8">
    <name type="scientific">Colletotrichum karsti</name>
    <dbReference type="NCBI Taxonomy" id="1095194"/>
    <lineage>
        <taxon>Eukaryota</taxon>
        <taxon>Fungi</taxon>
        <taxon>Dikarya</taxon>
        <taxon>Ascomycota</taxon>
        <taxon>Pezizomycotina</taxon>
        <taxon>Sordariomycetes</taxon>
        <taxon>Hypocreomycetidae</taxon>
        <taxon>Glomerellales</taxon>
        <taxon>Glomerellaceae</taxon>
        <taxon>Colletotrichum</taxon>
        <taxon>Colletotrichum boninense species complex</taxon>
    </lineage>
</organism>
<dbReference type="EMBL" id="JAATWM020000031">
    <property type="protein sequence ID" value="KAF9873538.1"/>
    <property type="molecule type" value="Genomic_DNA"/>
</dbReference>
<reference evidence="7" key="2">
    <citation type="submission" date="2020-11" db="EMBL/GenBank/DDBJ databases">
        <title>Whole genome sequencing of Colletotrichum sp.</title>
        <authorList>
            <person name="Li H."/>
        </authorList>
    </citation>
    <scope>NUCLEOTIDE SEQUENCE</scope>
    <source>
        <strain evidence="7">CkLH20</strain>
    </source>
</reference>
<evidence type="ECO:0000256" key="5">
    <source>
        <dbReference type="SAM" id="SignalP"/>
    </source>
</evidence>
<evidence type="ECO:0000256" key="2">
    <source>
        <dbReference type="ARBA" id="ARBA00023026"/>
    </source>
</evidence>
<dbReference type="Pfam" id="PF01476">
    <property type="entry name" value="LysM"/>
    <property type="match status" value="4"/>
</dbReference>